<feature type="signal peptide" evidence="1">
    <location>
        <begin position="1"/>
        <end position="23"/>
    </location>
</feature>
<dbReference type="RefSeq" id="WP_336203329.1">
    <property type="nucleotide sequence ID" value="NZ_JBANEI010000010.1"/>
</dbReference>
<reference evidence="3 4" key="1">
    <citation type="submission" date="2024-02" db="EMBL/GenBank/DDBJ databases">
        <title>First report Erwinia aphidicola in onion in Chile.</title>
        <authorList>
            <person name="Valenzuela M."/>
            <person name="Pena M."/>
            <person name="Dutta B."/>
        </authorList>
    </citation>
    <scope>NUCLEOTIDE SEQUENCE [LARGE SCALE GENOMIC DNA]</scope>
    <source>
        <strain evidence="3 4">QCJ3A</strain>
    </source>
</reference>
<feature type="domain" description="Autotransporter" evidence="2">
    <location>
        <begin position="1742"/>
        <end position="2024"/>
    </location>
</feature>
<dbReference type="Pfam" id="PF03797">
    <property type="entry name" value="Autotransporter"/>
    <property type="match status" value="1"/>
</dbReference>
<keyword evidence="4" id="KW-1185">Reference proteome</keyword>
<evidence type="ECO:0000259" key="2">
    <source>
        <dbReference type="PROSITE" id="PS51208"/>
    </source>
</evidence>
<dbReference type="SMART" id="SM00869">
    <property type="entry name" value="Autotransporter"/>
    <property type="match status" value="1"/>
</dbReference>
<dbReference type="InterPro" id="IPR051551">
    <property type="entry name" value="Autotransporter_adhesion"/>
</dbReference>
<dbReference type="SUPFAM" id="SSF103515">
    <property type="entry name" value="Autotransporter"/>
    <property type="match status" value="1"/>
</dbReference>
<gene>
    <name evidence="3" type="ORF">V8N49_14705</name>
</gene>
<organism evidence="3 4">
    <name type="scientific">Erwinia aphidicola</name>
    <dbReference type="NCBI Taxonomy" id="68334"/>
    <lineage>
        <taxon>Bacteria</taxon>
        <taxon>Pseudomonadati</taxon>
        <taxon>Pseudomonadota</taxon>
        <taxon>Gammaproteobacteria</taxon>
        <taxon>Enterobacterales</taxon>
        <taxon>Erwiniaceae</taxon>
        <taxon>Erwinia</taxon>
    </lineage>
</organism>
<feature type="chain" id="PRO_5047377683" evidence="1">
    <location>
        <begin position="24"/>
        <end position="2024"/>
    </location>
</feature>
<name>A0ABU8DHB8_ERWAP</name>
<dbReference type="PANTHER" id="PTHR35037">
    <property type="entry name" value="C-TERMINAL REGION OF AIDA-LIKE PROTEIN"/>
    <property type="match status" value="1"/>
</dbReference>
<comment type="caution">
    <text evidence="3">The sequence shown here is derived from an EMBL/GenBank/DDBJ whole genome shotgun (WGS) entry which is preliminary data.</text>
</comment>
<dbReference type="InterPro" id="IPR011050">
    <property type="entry name" value="Pectin_lyase_fold/virulence"/>
</dbReference>
<dbReference type="Gene3D" id="2.160.20.20">
    <property type="match status" value="1"/>
</dbReference>
<protein>
    <submittedName>
        <fullName evidence="3">Autotransporter outer membrane beta-barrel domain-containing protein</fullName>
    </submittedName>
</protein>
<dbReference type="SUPFAM" id="SSF51126">
    <property type="entry name" value="Pectin lyase-like"/>
    <property type="match status" value="1"/>
</dbReference>
<dbReference type="InterPro" id="IPR012332">
    <property type="entry name" value="Autotransporter_pectin_lyase_C"/>
</dbReference>
<dbReference type="PANTHER" id="PTHR35037:SF2">
    <property type="match status" value="1"/>
</dbReference>
<dbReference type="PROSITE" id="PS51208">
    <property type="entry name" value="AUTOTRANSPORTER"/>
    <property type="match status" value="1"/>
</dbReference>
<evidence type="ECO:0000313" key="4">
    <source>
        <dbReference type="Proteomes" id="UP001306592"/>
    </source>
</evidence>
<dbReference type="InterPro" id="IPR006315">
    <property type="entry name" value="OM_autotransptr_brl_dom"/>
</dbReference>
<dbReference type="InterPro" id="IPR005546">
    <property type="entry name" value="Autotransporte_beta"/>
</dbReference>
<dbReference type="Proteomes" id="UP001306592">
    <property type="component" value="Unassembled WGS sequence"/>
</dbReference>
<dbReference type="EMBL" id="JBANEI010000010">
    <property type="protein sequence ID" value="MEI2682905.1"/>
    <property type="molecule type" value="Genomic_DNA"/>
</dbReference>
<keyword evidence="1" id="KW-0732">Signal</keyword>
<proteinExistence type="predicted"/>
<evidence type="ECO:0000313" key="3">
    <source>
        <dbReference type="EMBL" id="MEI2682905.1"/>
    </source>
</evidence>
<evidence type="ECO:0000256" key="1">
    <source>
        <dbReference type="SAM" id="SignalP"/>
    </source>
</evidence>
<dbReference type="NCBIfam" id="TIGR01414">
    <property type="entry name" value="autotrans_barl"/>
    <property type="match status" value="1"/>
</dbReference>
<sequence>MRYRLNPVLSGLLATFSIPFATADVLSIYSPLTNDNLANRQAVINDGSVGAITGNQRFQPGTNGAVNTTLGSLQSAGRIVNDNGVIGAERLDPGPQNFAITIPDATTGGNTTFQVYNPASLVAQTPVGASTAVPDIVNVGDDQYINTRIADVTNGTLNVDIGQRGARSTAATNGWTMAAKQSTLFNVDGTTNSSTVNWNSNNRITFTGAAADPTVPRQFQVTNVATYKGSFSVTTLDGKSNAFNVTSAAGLKSYNDRLITQLKSGNLNTASYLTEFNKAFSKTNQNIDYTISADDPNDDVAQAIGDRVVIGASGASAQVNIAAGSTLEVVGANGGAIRATDGATVTNNGKVSSSGGLGSDSAALSLNTGSRGTNSATGVINGGFYNRVDGTGVGATGYNSNGVNLTGGSTFDNAGIVNFASGGNPAGGSTAAINLTSSTATNSGNINVGVNGSSASGTTSGVAVDTGSDFTNARGGTIYLGRGPQNSLGEETAETALNQSGTTSGISVSGNGSAINHGEIIMGSRVQNGAGMLASGGANSTLINDTDGVITVNGAAAAVPRENIAMSVLNAGSGGNIENRGTINLNGVNATGLKVLATNGNTAAAQSSGTINVAGGADPDSGTRNFGVWAEGQGSGTATANVDGPINLTGNGAIGVHARGNATVLVNSDAVPRFSQGSNQIAFFAYGPNARIDVANNNAFDVTTSGSTLFRLEQGADFAGNNLSLTASGANSVGVMGTGTGGTEINTQNASFEVSGSGATAVIIEGGAVGNIDAGTTINLSGVNAVGAIADGQKHTLAGRTSGSPVASTTLTSQAALSSGQTGLTGLIARNRAQLTNAGNITFTGAGSTGILVESGATGTNSGDISVTDGGFGMRVNGSGSQATTANNSGTINVEGGSTSQRTRGVSAAGTRAVANLTGAINMNGRGAIGAEALNGATVNVGSAATPAFNNSDQIAYHAAGIGSTINSSSATSNVTTDRSSLYRIDDAAALNFGTPANITLSGAGSSGVIASGPDSLFNSGSSQFNVNGNGANALRVEGGASATLGSGTRVALNGASSIGVLVNNLRTDLSNALDGSAAPTLVTSSASVSATGANSIGYDVANGATLVNDGAVNMNGANNIGIRTRSGSNITNNGVVNVANGTGLDISGSGTTLAKGGEINVADGVAGVRISAGSSLALSGSDTVIATNGSAHGILLDSGAAALNASDATINVNGGGNGIENRVETRSVTLNNLTVNVADGSGLRTAVPFDPASTVTTNVSGSGTGLNFTQANGSATTNDLILGSGYQFNVSGAGGTGIRANTTGAVQSAANVNITSASGGSALVAGTASSVLNTGTLVSASTRAPVVDLRGGTAVFENRGTITPGSPEGVAVAGSNANDVVLLTNGDVLGDINTGGGTDALEWTGGTLNGSLTLGNGVNNRALIQGVDLAQTRHITNGGATGGALTFDNISARGGSFSADDISKGTNLGSGWSTINFSNSQWTLTDNLQLAHSTVNIDSGSTLYAGNGVNPVLAGGSSNSLTVNNGGLIDLTNGSGSPGNSLTINGNLASAGGSVKINTELNAGGALSNQFSDNLRVTGNASGTTLLDVTPTALSTGALTDLDFSSSIESNEGISLAQVAGNASRDSFALKDGYLAAGPWSYGLYSFAPGTSDASQRRVAGGSDNQFWDYRLANNYVCAGGAACLTTFNDYLAPNQESRPAVVPQVPSYISAPVGLAYYTAAIIDDLHKRLGELRHQQSQQAGDSGEMFVRYIGSNLTWSSNKSFKDFGYDFDLDYSALQIGGNLLRLDGEKDSLRGGLAYTRGNTRLRPDAADGYSSTTFDSDSLALYMTWQRESGFYLDGALSYDWHRGETDIPRQKDVAKLRGKGWTASLESGYPFEFDNGVRLEPQAQLMYMHLGMDDFTDKEQLTVKYDSYNQTIGRLGARLDRTWTDESNRQYTPYVRANYYRGWGGESKTRIGAENLDVSNTFSGGNFGQMWELGVGGTTTFKNDISLYAETDYRKQIDDNGAKGWRYNVGVRWNF</sequence>
<dbReference type="InterPro" id="IPR036709">
    <property type="entry name" value="Autotransporte_beta_dom_sf"/>
</dbReference>
<accession>A0ABU8DHB8</accession>
<dbReference type="Gene3D" id="2.40.128.130">
    <property type="entry name" value="Autotransporter beta-domain"/>
    <property type="match status" value="1"/>
</dbReference>